<comment type="caution">
    <text evidence="9">The sequence shown here is derived from an EMBL/GenBank/DDBJ whole genome shotgun (WGS) entry which is preliminary data.</text>
</comment>
<dbReference type="PANTHER" id="PTHR30621:SF0">
    <property type="entry name" value="BIFUNCTIONAL GLUTAMINE SYNTHETASE ADENYLYLTRANSFERASE_ADENYLYL-REMOVING ENZYME"/>
    <property type="match status" value="1"/>
</dbReference>
<dbReference type="NCBIfam" id="NF010706">
    <property type="entry name" value="PRK14108.1"/>
    <property type="match status" value="1"/>
</dbReference>
<dbReference type="Gene3D" id="1.20.120.1510">
    <property type="match status" value="1"/>
</dbReference>
<evidence type="ECO:0000259" key="7">
    <source>
        <dbReference type="Pfam" id="PF03710"/>
    </source>
</evidence>
<keyword evidence="3" id="KW-0547">Nucleotide-binding</keyword>
<dbReference type="Gene3D" id="3.30.460.10">
    <property type="entry name" value="Beta Polymerase, domain 2"/>
    <property type="match status" value="2"/>
</dbReference>
<dbReference type="Pfam" id="PF08335">
    <property type="entry name" value="GlnD_UR_UTase"/>
    <property type="match status" value="1"/>
</dbReference>
<dbReference type="SUPFAM" id="SSF81593">
    <property type="entry name" value="Nucleotidyltransferase substrate binding subunit/domain"/>
    <property type="match status" value="2"/>
</dbReference>
<dbReference type="AlphaFoldDB" id="A0A2T5FYR9"/>
<evidence type="ECO:0000256" key="2">
    <source>
        <dbReference type="ARBA" id="ARBA00022695"/>
    </source>
</evidence>
<evidence type="ECO:0000256" key="3">
    <source>
        <dbReference type="ARBA" id="ARBA00022741"/>
    </source>
</evidence>
<dbReference type="Proteomes" id="UP000244162">
    <property type="component" value="Unassembled WGS sequence"/>
</dbReference>
<proteinExistence type="predicted"/>
<dbReference type="GO" id="GO:0005829">
    <property type="term" value="C:cytosol"/>
    <property type="evidence" value="ECO:0007669"/>
    <property type="project" value="TreeGrafter"/>
</dbReference>
<keyword evidence="6" id="KW-0511">Multifunctional enzyme</keyword>
<evidence type="ECO:0000256" key="4">
    <source>
        <dbReference type="ARBA" id="ARBA00022840"/>
    </source>
</evidence>
<evidence type="ECO:0000256" key="1">
    <source>
        <dbReference type="ARBA" id="ARBA00022679"/>
    </source>
</evidence>
<keyword evidence="9" id="KW-0436">Ligase</keyword>
<dbReference type="EMBL" id="NWBU01000007">
    <property type="protein sequence ID" value="PTQ11678.1"/>
    <property type="molecule type" value="Genomic_DNA"/>
</dbReference>
<dbReference type="RefSeq" id="WP_107967670.1">
    <property type="nucleotide sequence ID" value="NZ_NWBU01000007.1"/>
</dbReference>
<dbReference type="SUPFAM" id="SSF81301">
    <property type="entry name" value="Nucleotidyltransferase"/>
    <property type="match status" value="2"/>
</dbReference>
<protein>
    <submittedName>
        <fullName evidence="9">Bifunctional [glutamate--ammonia ligase]-adenylyl-L-tyrosine phosphorylase/[glutamate--ammonia-ligase] adenylyltransferase</fullName>
    </submittedName>
</protein>
<dbReference type="InterPro" id="IPR005190">
    <property type="entry name" value="GlnE_rpt_dom"/>
</dbReference>
<dbReference type="InterPro" id="IPR043519">
    <property type="entry name" value="NT_sf"/>
</dbReference>
<reference evidence="9 10" key="1">
    <citation type="submission" date="2017-09" db="EMBL/GenBank/DDBJ databases">
        <title>Sphingomonas panjinensis sp.nov., isolated from oil-contaminated soil.</title>
        <authorList>
            <person name="Wang L."/>
            <person name="Chen L."/>
        </authorList>
    </citation>
    <scope>NUCLEOTIDE SEQUENCE [LARGE SCALE GENOMIC DNA]</scope>
    <source>
        <strain evidence="9 10">FW-11</strain>
    </source>
</reference>
<keyword evidence="5" id="KW-0460">Magnesium</keyword>
<dbReference type="OrthoDB" id="9759366at2"/>
<name>A0A2T5FYR9_9SPHN</name>
<dbReference type="GO" id="GO:0008882">
    <property type="term" value="F:[glutamate-ammonia-ligase] adenylyltransferase activity"/>
    <property type="evidence" value="ECO:0007669"/>
    <property type="project" value="InterPro"/>
</dbReference>
<evidence type="ECO:0000256" key="6">
    <source>
        <dbReference type="ARBA" id="ARBA00023268"/>
    </source>
</evidence>
<dbReference type="PANTHER" id="PTHR30621">
    <property type="entry name" value="GLUTAMINE SYNTHETASE ADENYLYLTRANSFERASE"/>
    <property type="match status" value="1"/>
</dbReference>
<feature type="domain" description="Glutamate-ammonia ligase adenylyltransferase repeated" evidence="7">
    <location>
        <begin position="14"/>
        <end position="240"/>
    </location>
</feature>
<organism evidence="9 10">
    <name type="scientific">Sphingomonas oleivorans</name>
    <dbReference type="NCBI Taxonomy" id="1735121"/>
    <lineage>
        <taxon>Bacteria</taxon>
        <taxon>Pseudomonadati</taxon>
        <taxon>Pseudomonadota</taxon>
        <taxon>Alphaproteobacteria</taxon>
        <taxon>Sphingomonadales</taxon>
        <taxon>Sphingomonadaceae</taxon>
        <taxon>Sphingomonas</taxon>
    </lineage>
</organism>
<accession>A0A2T5FYR9</accession>
<keyword evidence="4" id="KW-0067">ATP-binding</keyword>
<feature type="domain" description="Glutamate-ammonia ligase adenylyltransferase repeated" evidence="7">
    <location>
        <begin position="505"/>
        <end position="746"/>
    </location>
</feature>
<sequence>MSRTDRSAAIDRALGRIEAHSPFLRNLVARRPEIVEGLRVGDLAIVLAAAREETADPARLARALRRERQAIALGLGLMDLAGLAPLEEVVTTLSDFADRALDRAIAAAIEERTPGAPVRGFAALGLGKHGSRELNYSSDIDPILLFDPERLPRREREEPVDAAVRIARRVVELLQTRDGDGYVFRVDLRLRPSPEATPLALPIEAAISYYESSALPWERAAFIRARAVAGDIALGQDFLAHIRPFVWRRGLDYGAIREIREMSRRIRDHHAQGQRLGPGYDVKRGWGGIREIEFFAQIHQLILGGRDPALRAPATLDALAALAGAGRIARHEADALGMAYRLLRTIEHRLQMVDDQQTHRLPPRAEALDNVARLHGLADGAALVALLAPHVEATGRIYDGLDPAGEAGLSRDPQLLENSLDEAGFADPAMARARIEGWREGRLRTLRNPAARAALEAVLPSLVAALGRAPDGNGALNRFDGLVSRLPSAINLFRLLEARPALVHMLANILSHAPTLADALGRRAELLDGLIDASALDPPPPTEALAAEFAAIEKGDDYQTLLDRVRQRVGERRFALGVQLIEGVSDPIEVASGYARVAEAAIEALAAATVAEFEAAHGRVLGGELVVLALGRLGGGALTHASDLDLIYLFTGDYMAESDGRRPLGATHYFNRLAQRVSAALSVPTPSGPLYEVDTRLRPSGAQGLLASSVESFARYERESAWTWEHMALTRARPIFGSAAARAAVEAIIAETLMRERDPAQLTEDVVHMRGEIAKHKPPAGPFDVKLIEGGLIDAEFAVHLLQLRHRIGFDPRLRRAAGALAEAGLLSPDFVPAHEFLTRLLVTLRLVSPQSGEPPEPSRPIVARACGQADWQALLAAYDEARALVCGEWRRVAGLG</sequence>
<dbReference type="GO" id="GO:0000820">
    <property type="term" value="P:regulation of glutamine family amino acid metabolic process"/>
    <property type="evidence" value="ECO:0007669"/>
    <property type="project" value="TreeGrafter"/>
</dbReference>
<dbReference type="CDD" id="cd05401">
    <property type="entry name" value="NT_GlnE_GlnD_like"/>
    <property type="match status" value="2"/>
</dbReference>
<dbReference type="GO" id="GO:0005524">
    <property type="term" value="F:ATP binding"/>
    <property type="evidence" value="ECO:0007669"/>
    <property type="project" value="UniProtKB-KW"/>
</dbReference>
<evidence type="ECO:0000259" key="8">
    <source>
        <dbReference type="Pfam" id="PF08335"/>
    </source>
</evidence>
<dbReference type="NCBIfam" id="NF008292">
    <property type="entry name" value="PRK11072.1"/>
    <property type="match status" value="1"/>
</dbReference>
<keyword evidence="2 9" id="KW-0548">Nucleotidyltransferase</keyword>
<dbReference type="Pfam" id="PF03710">
    <property type="entry name" value="GlnE"/>
    <property type="match status" value="2"/>
</dbReference>
<feature type="domain" description="PII-uridylyltransferase/Glutamine-synthetase adenylyltransferase" evidence="8">
    <location>
        <begin position="261"/>
        <end position="381"/>
    </location>
</feature>
<dbReference type="InterPro" id="IPR023057">
    <property type="entry name" value="GlnE"/>
</dbReference>
<gene>
    <name evidence="9" type="ORF">CLG96_08610</name>
</gene>
<evidence type="ECO:0000313" key="9">
    <source>
        <dbReference type="EMBL" id="PTQ11678.1"/>
    </source>
</evidence>
<keyword evidence="1 9" id="KW-0808">Transferase</keyword>
<dbReference type="GO" id="GO:0016874">
    <property type="term" value="F:ligase activity"/>
    <property type="evidence" value="ECO:0007669"/>
    <property type="project" value="UniProtKB-KW"/>
</dbReference>
<evidence type="ECO:0000256" key="5">
    <source>
        <dbReference type="ARBA" id="ARBA00022842"/>
    </source>
</evidence>
<keyword evidence="10" id="KW-1185">Reference proteome</keyword>
<dbReference type="Gene3D" id="1.20.120.330">
    <property type="entry name" value="Nucleotidyltransferases domain 2"/>
    <property type="match status" value="2"/>
</dbReference>
<evidence type="ECO:0000313" key="10">
    <source>
        <dbReference type="Proteomes" id="UP000244162"/>
    </source>
</evidence>
<dbReference type="InterPro" id="IPR013546">
    <property type="entry name" value="PII_UdlTrfase/GS_AdlTrfase"/>
</dbReference>